<keyword evidence="5" id="KW-1185">Reference proteome</keyword>
<dbReference type="InterPro" id="IPR018143">
    <property type="entry name" value="Folate_rcpt-like"/>
</dbReference>
<keyword evidence="1" id="KW-0732">Signal</keyword>
<dbReference type="PANTHER" id="PTHR37390">
    <property type="entry name" value="OS02G0592500 PROTEIN"/>
    <property type="match status" value="1"/>
</dbReference>
<dbReference type="Proteomes" id="UP000015453">
    <property type="component" value="Unassembled WGS sequence"/>
</dbReference>
<accession>S8CER6</accession>
<dbReference type="PANTHER" id="PTHR37390:SF1">
    <property type="entry name" value="FOLATE-BINDING PROTEIN 1"/>
    <property type="match status" value="1"/>
</dbReference>
<dbReference type="OrthoDB" id="498177at2759"/>
<feature type="non-terminal residue" evidence="4">
    <location>
        <position position="1"/>
    </location>
</feature>
<dbReference type="EMBL" id="AUSU01004258">
    <property type="protein sequence ID" value="EPS65389.1"/>
    <property type="molecule type" value="Genomic_DNA"/>
</dbReference>
<comment type="caution">
    <text evidence="4">The sequence shown here is derived from an EMBL/GenBank/DDBJ whole genome shotgun (WGS) entry which is preliminary data.</text>
</comment>
<evidence type="ECO:0000313" key="5">
    <source>
        <dbReference type="Proteomes" id="UP000015453"/>
    </source>
</evidence>
<evidence type="ECO:0000256" key="2">
    <source>
        <dbReference type="ARBA" id="ARBA00023157"/>
    </source>
</evidence>
<gene>
    <name evidence="4" type="ORF">M569_09390</name>
</gene>
<proteinExistence type="predicted"/>
<protein>
    <recommendedName>
        <fullName evidence="3">Folate receptor-like domain-containing protein</fullName>
    </recommendedName>
</protein>
<evidence type="ECO:0000259" key="3">
    <source>
        <dbReference type="Pfam" id="PF03024"/>
    </source>
</evidence>
<dbReference type="AlphaFoldDB" id="S8CER6"/>
<feature type="domain" description="Folate receptor-like" evidence="3">
    <location>
        <begin position="27"/>
        <end position="147"/>
    </location>
</feature>
<reference evidence="4 5" key="1">
    <citation type="journal article" date="2013" name="BMC Genomics">
        <title>The miniature genome of a carnivorous plant Genlisea aurea contains a low number of genes and short non-coding sequences.</title>
        <authorList>
            <person name="Leushkin E.V."/>
            <person name="Sutormin R.A."/>
            <person name="Nabieva E.R."/>
            <person name="Penin A.A."/>
            <person name="Kondrashov A.S."/>
            <person name="Logacheva M.D."/>
        </authorList>
    </citation>
    <scope>NUCLEOTIDE SEQUENCE [LARGE SCALE GENOMIC DNA]</scope>
</reference>
<evidence type="ECO:0000256" key="1">
    <source>
        <dbReference type="ARBA" id="ARBA00022729"/>
    </source>
</evidence>
<sequence>AGKTTGVCISKGGRFPPFTVDGKPPKKSRKGPGDLSVCRIFRRRTCCDSTQTHPVFLSVRTLASSGEATQDCLHLWELLECSICDPSVGVTPGPPRICASFCHRVFEACSTAYFSTDPTKQASPCRGSDFVCGRASEWVANGTELCHIAGFSVDNEDRLSCYGGKASLDHIATSWKSSSEGSLPAEEEEEEEEEEASILRVIAEWVGDRNERVSWAVGGMVLTAGVIFSRKRKSRHRRHRERAIQHTVRRLTG</sequence>
<keyword evidence="2" id="KW-1015">Disulfide bond</keyword>
<name>S8CER6_9LAMI</name>
<dbReference type="InterPro" id="IPR053305">
    <property type="entry name" value="Folate-binding_rcpt-like"/>
</dbReference>
<dbReference type="Pfam" id="PF03024">
    <property type="entry name" value="Folate_rec"/>
    <property type="match status" value="1"/>
</dbReference>
<feature type="non-terminal residue" evidence="4">
    <location>
        <position position="253"/>
    </location>
</feature>
<evidence type="ECO:0000313" key="4">
    <source>
        <dbReference type="EMBL" id="EPS65389.1"/>
    </source>
</evidence>
<organism evidence="4 5">
    <name type="scientific">Genlisea aurea</name>
    <dbReference type="NCBI Taxonomy" id="192259"/>
    <lineage>
        <taxon>Eukaryota</taxon>
        <taxon>Viridiplantae</taxon>
        <taxon>Streptophyta</taxon>
        <taxon>Embryophyta</taxon>
        <taxon>Tracheophyta</taxon>
        <taxon>Spermatophyta</taxon>
        <taxon>Magnoliopsida</taxon>
        <taxon>eudicotyledons</taxon>
        <taxon>Gunneridae</taxon>
        <taxon>Pentapetalae</taxon>
        <taxon>asterids</taxon>
        <taxon>lamiids</taxon>
        <taxon>Lamiales</taxon>
        <taxon>Lentibulariaceae</taxon>
        <taxon>Genlisea</taxon>
    </lineage>
</organism>